<sequence>MQVFTAPYFSYLLCVSLRSTMEGDVQQANAKADEMESNMVETKHELLKVQEMLDMAEKELEKKVSQTTPFKNLKQMLQKKNDQMKTLRRRLAKYEELDD</sequence>
<gene>
    <name evidence="9" type="ORF">EB796_018773</name>
</gene>
<evidence type="ECO:0000256" key="1">
    <source>
        <dbReference type="ARBA" id="ARBA00004496"/>
    </source>
</evidence>
<keyword evidence="10" id="KW-1185">Reference proteome</keyword>
<comment type="similarity">
    <text evidence="2">Belongs to the LZTFL1 family.</text>
</comment>
<evidence type="ECO:0000313" key="9">
    <source>
        <dbReference type="EMBL" id="KAF6022917.1"/>
    </source>
</evidence>
<proteinExistence type="inferred from homology"/>
<evidence type="ECO:0000313" key="10">
    <source>
        <dbReference type="Proteomes" id="UP000593567"/>
    </source>
</evidence>
<comment type="subunit">
    <text evidence="7">Self-associates. Interacts with BBS9; the interaction mediates the association of LZTL1 with the BBsome complex and regulates BBSome ciliary trafficking.</text>
</comment>
<dbReference type="EMBL" id="VXIV02002788">
    <property type="protein sequence ID" value="KAF6022917.1"/>
    <property type="molecule type" value="Genomic_DNA"/>
</dbReference>
<comment type="caution">
    <text evidence="9">The sequence shown here is derived from an EMBL/GenBank/DDBJ whole genome shotgun (WGS) entry which is preliminary data.</text>
</comment>
<feature type="coiled-coil region" evidence="8">
    <location>
        <begin position="18"/>
        <end position="97"/>
    </location>
</feature>
<evidence type="ECO:0000256" key="2">
    <source>
        <dbReference type="ARBA" id="ARBA00008868"/>
    </source>
</evidence>
<dbReference type="AlphaFoldDB" id="A0A7J7JAA9"/>
<evidence type="ECO:0000256" key="3">
    <source>
        <dbReference type="ARBA" id="ARBA00018920"/>
    </source>
</evidence>
<dbReference type="PANTHER" id="PTHR21635:SF0">
    <property type="entry name" value="LEUCINE ZIPPER TRANSCRIPTION FACTOR-LIKE PROTEIN 1"/>
    <property type="match status" value="1"/>
</dbReference>
<dbReference type="GO" id="GO:1903565">
    <property type="term" value="P:negative regulation of protein localization to cilium"/>
    <property type="evidence" value="ECO:0007669"/>
    <property type="project" value="TreeGrafter"/>
</dbReference>
<dbReference type="Pfam" id="PF15294">
    <property type="entry name" value="Leu_zip"/>
    <property type="match status" value="1"/>
</dbReference>
<evidence type="ECO:0000256" key="5">
    <source>
        <dbReference type="ARBA" id="ARBA00023054"/>
    </source>
</evidence>
<keyword evidence="4" id="KW-0963">Cytoplasm</keyword>
<evidence type="ECO:0000256" key="6">
    <source>
        <dbReference type="ARBA" id="ARBA00024898"/>
    </source>
</evidence>
<dbReference type="InterPro" id="IPR026157">
    <property type="entry name" value="LZTFL1"/>
</dbReference>
<dbReference type="PANTHER" id="PTHR21635">
    <property type="entry name" value="LEUCINE ZIPPER TRANSCRIPTION FACTOR LIKE"/>
    <property type="match status" value="1"/>
</dbReference>
<protein>
    <recommendedName>
        <fullName evidence="3">Leucine zipper transcription factor-like protein 1</fullName>
    </recommendedName>
</protein>
<name>A0A7J7JAA9_BUGNE</name>
<comment type="subcellular location">
    <subcellularLocation>
        <location evidence="1">Cytoplasm</location>
    </subcellularLocation>
</comment>
<dbReference type="Proteomes" id="UP000593567">
    <property type="component" value="Unassembled WGS sequence"/>
</dbReference>
<evidence type="ECO:0000256" key="7">
    <source>
        <dbReference type="ARBA" id="ARBA00026004"/>
    </source>
</evidence>
<dbReference type="GO" id="GO:0005737">
    <property type="term" value="C:cytoplasm"/>
    <property type="evidence" value="ECO:0007669"/>
    <property type="project" value="UniProtKB-SubCell"/>
</dbReference>
<evidence type="ECO:0000256" key="4">
    <source>
        <dbReference type="ARBA" id="ARBA00022490"/>
    </source>
</evidence>
<evidence type="ECO:0000256" key="8">
    <source>
        <dbReference type="SAM" id="Coils"/>
    </source>
</evidence>
<reference evidence="9" key="1">
    <citation type="submission" date="2020-06" db="EMBL/GenBank/DDBJ databases">
        <title>Draft genome of Bugula neritina, a colonial animal packing powerful symbionts and potential medicines.</title>
        <authorList>
            <person name="Rayko M."/>
        </authorList>
    </citation>
    <scope>NUCLEOTIDE SEQUENCE [LARGE SCALE GENOMIC DNA]</scope>
    <source>
        <strain evidence="9">Kwan_BN1</strain>
    </source>
</reference>
<accession>A0A7J7JAA9</accession>
<comment type="function">
    <text evidence="6">Regulates ciliary localization of the BBSome complex. Together with the BBSome complex, controls SMO ciliary trafficking and contributes to the sonic hedgehog (SHH) pathway regulation. May play a role in neurite outgrowth. May have tumor suppressor function.</text>
</comment>
<keyword evidence="5 8" id="KW-0175">Coiled coil</keyword>
<dbReference type="OrthoDB" id="9082975at2759"/>
<organism evidence="9 10">
    <name type="scientific">Bugula neritina</name>
    <name type="common">Brown bryozoan</name>
    <name type="synonym">Sertularia neritina</name>
    <dbReference type="NCBI Taxonomy" id="10212"/>
    <lineage>
        <taxon>Eukaryota</taxon>
        <taxon>Metazoa</taxon>
        <taxon>Spiralia</taxon>
        <taxon>Lophotrochozoa</taxon>
        <taxon>Bryozoa</taxon>
        <taxon>Gymnolaemata</taxon>
        <taxon>Cheilostomatida</taxon>
        <taxon>Flustrina</taxon>
        <taxon>Buguloidea</taxon>
        <taxon>Bugulidae</taxon>
        <taxon>Bugula</taxon>
    </lineage>
</organism>